<keyword evidence="4 7" id="KW-0812">Transmembrane</keyword>
<evidence type="ECO:0000313" key="10">
    <source>
        <dbReference type="Proteomes" id="UP000808914"/>
    </source>
</evidence>
<accession>A0ABS2Q238</accession>
<dbReference type="NCBIfam" id="NF041012">
    <property type="entry name" value="T4P_ComGB"/>
    <property type="match status" value="1"/>
</dbReference>
<comment type="subcellular location">
    <subcellularLocation>
        <location evidence="1">Cell membrane</location>
        <topology evidence="1">Multi-pass membrane protein</topology>
    </subcellularLocation>
</comment>
<keyword evidence="6 7" id="KW-0472">Membrane</keyword>
<dbReference type="InterPro" id="IPR047692">
    <property type="entry name" value="T4P_ComGB"/>
</dbReference>
<evidence type="ECO:0000259" key="8">
    <source>
        <dbReference type="Pfam" id="PF00482"/>
    </source>
</evidence>
<keyword evidence="10" id="KW-1185">Reference proteome</keyword>
<feature type="transmembrane region" description="Helical" evidence="7">
    <location>
        <begin position="309"/>
        <end position="337"/>
    </location>
</feature>
<keyword evidence="3" id="KW-1003">Cell membrane</keyword>
<feature type="transmembrane region" description="Helical" evidence="7">
    <location>
        <begin position="153"/>
        <end position="183"/>
    </location>
</feature>
<dbReference type="PANTHER" id="PTHR30012:SF0">
    <property type="entry name" value="TYPE II SECRETION SYSTEM PROTEIN F-RELATED"/>
    <property type="match status" value="1"/>
</dbReference>
<evidence type="ECO:0000256" key="3">
    <source>
        <dbReference type="ARBA" id="ARBA00022475"/>
    </source>
</evidence>
<dbReference type="InterPro" id="IPR003004">
    <property type="entry name" value="GspF/PilC"/>
</dbReference>
<name>A0ABS2Q238_9BACL</name>
<evidence type="ECO:0000256" key="5">
    <source>
        <dbReference type="ARBA" id="ARBA00022989"/>
    </source>
</evidence>
<feature type="domain" description="Type II secretion system protein GspF" evidence="8">
    <location>
        <begin position="214"/>
        <end position="335"/>
    </location>
</feature>
<evidence type="ECO:0000256" key="2">
    <source>
        <dbReference type="ARBA" id="ARBA00005745"/>
    </source>
</evidence>
<keyword evidence="5 7" id="KW-1133">Transmembrane helix</keyword>
<evidence type="ECO:0000256" key="6">
    <source>
        <dbReference type="ARBA" id="ARBA00023136"/>
    </source>
</evidence>
<proteinExistence type="inferred from homology"/>
<dbReference type="Gene3D" id="1.20.81.30">
    <property type="entry name" value="Type II secretion system (T2SS), domain F"/>
    <property type="match status" value="2"/>
</dbReference>
<gene>
    <name evidence="9" type="ORF">JOD45_002583</name>
</gene>
<sequence>MFTHKWSKKDRAHFLINTGKCLSQGYPLHLAIKLQGYHQKKTVMRLIDKMLGLLQKGCPLHLALNDLSFPNDVCSFIYYAEKSGQLANGLCESGEMLSKREEHKETMQKLLRYPLFLLWMFMMMMFLISQYLFPSFQRLYQSMDIELPLFSKLLLLVSDHLLIIGGFILMSACSAVALILFLYHRLSPDKKIFILLHIPILRIYTRLYLTHYFSFHFGSLLKTGMSINEALKTLAEQQLMTFFQHEAIKMQSDLKRGERLEQAIQSRPFYVKEFSHVIYNGQLNGMLGAALFDYSGLILRKMEEQTKTWLAVIQPMTLVFIGLLVSLLFLSIMLPVFNVMNGL</sequence>
<comment type="similarity">
    <text evidence="2">Belongs to the GSP F family.</text>
</comment>
<comment type="caution">
    <text evidence="9">The sequence shown here is derived from an EMBL/GenBank/DDBJ whole genome shotgun (WGS) entry which is preliminary data.</text>
</comment>
<protein>
    <submittedName>
        <fullName evidence="9">Competence protein ComGB</fullName>
    </submittedName>
</protein>
<dbReference type="PANTHER" id="PTHR30012">
    <property type="entry name" value="GENERAL SECRETION PATHWAY PROTEIN"/>
    <property type="match status" value="1"/>
</dbReference>
<evidence type="ECO:0000256" key="7">
    <source>
        <dbReference type="SAM" id="Phobius"/>
    </source>
</evidence>
<evidence type="ECO:0000256" key="1">
    <source>
        <dbReference type="ARBA" id="ARBA00004651"/>
    </source>
</evidence>
<dbReference type="InterPro" id="IPR018076">
    <property type="entry name" value="T2SS_GspF_dom"/>
</dbReference>
<dbReference type="EMBL" id="JAFBER010000019">
    <property type="protein sequence ID" value="MBM7646355.1"/>
    <property type="molecule type" value="Genomic_DNA"/>
</dbReference>
<evidence type="ECO:0000313" key="9">
    <source>
        <dbReference type="EMBL" id="MBM7646355.1"/>
    </source>
</evidence>
<reference evidence="9 10" key="1">
    <citation type="submission" date="2021-01" db="EMBL/GenBank/DDBJ databases">
        <title>Genomic Encyclopedia of Type Strains, Phase IV (KMG-IV): sequencing the most valuable type-strain genomes for metagenomic binning, comparative biology and taxonomic classification.</title>
        <authorList>
            <person name="Goeker M."/>
        </authorList>
    </citation>
    <scope>NUCLEOTIDE SEQUENCE [LARGE SCALE GENOMIC DNA]</scope>
    <source>
        <strain evidence="9 10">DSM 28236</strain>
    </source>
</reference>
<organism evidence="9 10">
    <name type="scientific">Scopulibacillus daqui</name>
    <dbReference type="NCBI Taxonomy" id="1469162"/>
    <lineage>
        <taxon>Bacteria</taxon>
        <taxon>Bacillati</taxon>
        <taxon>Bacillota</taxon>
        <taxon>Bacilli</taxon>
        <taxon>Bacillales</taxon>
        <taxon>Sporolactobacillaceae</taxon>
        <taxon>Scopulibacillus</taxon>
    </lineage>
</organism>
<dbReference type="InterPro" id="IPR042094">
    <property type="entry name" value="T2SS_GspF_sf"/>
</dbReference>
<evidence type="ECO:0000256" key="4">
    <source>
        <dbReference type="ARBA" id="ARBA00022692"/>
    </source>
</evidence>
<dbReference type="RefSeq" id="WP_205004240.1">
    <property type="nucleotide sequence ID" value="NZ_JAFBER010000019.1"/>
</dbReference>
<dbReference type="Proteomes" id="UP000808914">
    <property type="component" value="Unassembled WGS sequence"/>
</dbReference>
<dbReference type="Pfam" id="PF00482">
    <property type="entry name" value="T2SSF"/>
    <property type="match status" value="2"/>
</dbReference>
<feature type="transmembrane region" description="Helical" evidence="7">
    <location>
        <begin position="110"/>
        <end position="133"/>
    </location>
</feature>
<feature type="domain" description="Type II secretion system protein GspF" evidence="8">
    <location>
        <begin position="15"/>
        <end position="134"/>
    </location>
</feature>